<evidence type="ECO:0000313" key="4">
    <source>
        <dbReference type="EMBL" id="OHA01095.1"/>
    </source>
</evidence>
<dbReference type="Pfam" id="PF13649">
    <property type="entry name" value="Methyltransf_25"/>
    <property type="match status" value="1"/>
</dbReference>
<dbReference type="Gene3D" id="3.40.50.150">
    <property type="entry name" value="Vaccinia Virus protein VP39"/>
    <property type="match status" value="1"/>
</dbReference>
<dbReference type="Proteomes" id="UP000178710">
    <property type="component" value="Unassembled WGS sequence"/>
</dbReference>
<evidence type="ECO:0000313" key="5">
    <source>
        <dbReference type="Proteomes" id="UP000178710"/>
    </source>
</evidence>
<dbReference type="PANTHER" id="PTHR43861:SF1">
    <property type="entry name" value="TRANS-ACONITATE 2-METHYLTRANSFERASE"/>
    <property type="match status" value="1"/>
</dbReference>
<name>A0A1G2KNW5_9BACT</name>
<evidence type="ECO:0000256" key="2">
    <source>
        <dbReference type="ARBA" id="ARBA00022679"/>
    </source>
</evidence>
<proteinExistence type="predicted"/>
<organism evidence="4 5">
    <name type="scientific">Candidatus Sungbacteria bacterium RIFCSPHIGHO2_02_FULL_49_20</name>
    <dbReference type="NCBI Taxonomy" id="1802272"/>
    <lineage>
        <taxon>Bacteria</taxon>
        <taxon>Candidatus Sungiibacteriota</taxon>
    </lineage>
</organism>
<accession>A0A1G2KNW5</accession>
<dbReference type="InterPro" id="IPR041698">
    <property type="entry name" value="Methyltransf_25"/>
</dbReference>
<dbReference type="GO" id="GO:0008168">
    <property type="term" value="F:methyltransferase activity"/>
    <property type="evidence" value="ECO:0007669"/>
    <property type="project" value="UniProtKB-KW"/>
</dbReference>
<dbReference type="CDD" id="cd02440">
    <property type="entry name" value="AdoMet_MTases"/>
    <property type="match status" value="1"/>
</dbReference>
<evidence type="ECO:0000259" key="3">
    <source>
        <dbReference type="Pfam" id="PF13649"/>
    </source>
</evidence>
<keyword evidence="2" id="KW-0808">Transferase</keyword>
<protein>
    <recommendedName>
        <fullName evidence="3">Methyltransferase domain-containing protein</fullName>
    </recommendedName>
</protein>
<gene>
    <name evidence="4" type="ORF">A3C12_02635</name>
</gene>
<dbReference type="InterPro" id="IPR029063">
    <property type="entry name" value="SAM-dependent_MTases_sf"/>
</dbReference>
<keyword evidence="1" id="KW-0489">Methyltransferase</keyword>
<evidence type="ECO:0000256" key="1">
    <source>
        <dbReference type="ARBA" id="ARBA00022603"/>
    </source>
</evidence>
<dbReference type="PANTHER" id="PTHR43861">
    <property type="entry name" value="TRANS-ACONITATE 2-METHYLTRANSFERASE-RELATED"/>
    <property type="match status" value="1"/>
</dbReference>
<comment type="caution">
    <text evidence="4">The sequence shown here is derived from an EMBL/GenBank/DDBJ whole genome shotgun (WGS) entry which is preliminary data.</text>
</comment>
<dbReference type="EMBL" id="MHQK01000036">
    <property type="protein sequence ID" value="OHA01095.1"/>
    <property type="molecule type" value="Genomic_DNA"/>
</dbReference>
<dbReference type="GO" id="GO:0032259">
    <property type="term" value="P:methylation"/>
    <property type="evidence" value="ECO:0007669"/>
    <property type="project" value="UniProtKB-KW"/>
</dbReference>
<feature type="domain" description="Methyltransferase" evidence="3">
    <location>
        <begin position="41"/>
        <end position="131"/>
    </location>
</feature>
<reference evidence="4 5" key="1">
    <citation type="journal article" date="2016" name="Nat. Commun.">
        <title>Thousands of microbial genomes shed light on interconnected biogeochemical processes in an aquifer system.</title>
        <authorList>
            <person name="Anantharaman K."/>
            <person name="Brown C.T."/>
            <person name="Hug L.A."/>
            <person name="Sharon I."/>
            <person name="Castelle C.J."/>
            <person name="Probst A.J."/>
            <person name="Thomas B.C."/>
            <person name="Singh A."/>
            <person name="Wilkins M.J."/>
            <person name="Karaoz U."/>
            <person name="Brodie E.L."/>
            <person name="Williams K.H."/>
            <person name="Hubbard S.S."/>
            <person name="Banfield J.F."/>
        </authorList>
    </citation>
    <scope>NUCLEOTIDE SEQUENCE [LARGE SCALE GENOMIC DNA]</scope>
</reference>
<dbReference type="AlphaFoldDB" id="A0A1G2KNW5"/>
<sequence length="204" mass="23386">MNLKDTYNKIAEDWHKDHQDDAWWVSGTDAFAALLKAGDTILDVGCGGGTKARYLAGKGFKIFGIDFSEGMIEIARREVPEAEFAVMDMKDLSHISREFDGVFAQASLLHIQKKEVHSIFHEFLSRLKPDGYLYVAVKEGDEGQLDEEIKKESDYGYEYERFFSFYTIDELRQYFLDTGLVIVCEDIISSGKTRWISVIGRKRK</sequence>
<dbReference type="SUPFAM" id="SSF53335">
    <property type="entry name" value="S-adenosyl-L-methionine-dependent methyltransferases"/>
    <property type="match status" value="1"/>
</dbReference>